<reference evidence="2 3" key="1">
    <citation type="submission" date="2024-09" db="EMBL/GenBank/DDBJ databases">
        <title>Genome sequencing and assembly of Phytophthora oleae, isolate VK10A, causative agent of rot of olive drupes.</title>
        <authorList>
            <person name="Conti Taguali S."/>
            <person name="Riolo M."/>
            <person name="La Spada F."/>
            <person name="Cacciola S.O."/>
            <person name="Dionisio G."/>
        </authorList>
    </citation>
    <scope>NUCLEOTIDE SEQUENCE [LARGE SCALE GENOMIC DNA]</scope>
    <source>
        <strain evidence="2 3">VK10A</strain>
    </source>
</reference>
<keyword evidence="3" id="KW-1185">Reference proteome</keyword>
<feature type="region of interest" description="Disordered" evidence="1">
    <location>
        <begin position="65"/>
        <end position="123"/>
    </location>
</feature>
<proteinExistence type="predicted"/>
<feature type="compositionally biased region" description="Polar residues" evidence="1">
    <location>
        <begin position="65"/>
        <end position="76"/>
    </location>
</feature>
<evidence type="ECO:0000313" key="3">
    <source>
        <dbReference type="Proteomes" id="UP001632037"/>
    </source>
</evidence>
<dbReference type="AlphaFoldDB" id="A0ABD3F6F7"/>
<evidence type="ECO:0000313" key="2">
    <source>
        <dbReference type="EMBL" id="KAL3662445.1"/>
    </source>
</evidence>
<dbReference type="EMBL" id="JBIMZQ010000031">
    <property type="protein sequence ID" value="KAL3662445.1"/>
    <property type="molecule type" value="Genomic_DNA"/>
</dbReference>
<sequence length="123" mass="13292">MQVDLDRAVADGDHLAHEMLRAGAEIHDLQQANRIRDRDLATARSESDLAIASYDSVSVALTAIPPSSASGRTLGSESRREQAVHDKTLADIARSRTSYLRARSSAGRGQTDGFRTRSSSRGL</sequence>
<protein>
    <submittedName>
        <fullName evidence="2">Uncharacterized protein</fullName>
    </submittedName>
</protein>
<organism evidence="2 3">
    <name type="scientific">Phytophthora oleae</name>
    <dbReference type="NCBI Taxonomy" id="2107226"/>
    <lineage>
        <taxon>Eukaryota</taxon>
        <taxon>Sar</taxon>
        <taxon>Stramenopiles</taxon>
        <taxon>Oomycota</taxon>
        <taxon>Peronosporomycetes</taxon>
        <taxon>Peronosporales</taxon>
        <taxon>Peronosporaceae</taxon>
        <taxon>Phytophthora</taxon>
    </lineage>
</organism>
<evidence type="ECO:0000256" key="1">
    <source>
        <dbReference type="SAM" id="MobiDB-lite"/>
    </source>
</evidence>
<accession>A0ABD3F6F7</accession>
<comment type="caution">
    <text evidence="2">The sequence shown here is derived from an EMBL/GenBank/DDBJ whole genome shotgun (WGS) entry which is preliminary data.</text>
</comment>
<dbReference type="Proteomes" id="UP001632037">
    <property type="component" value="Unassembled WGS sequence"/>
</dbReference>
<name>A0ABD3F6F7_9STRA</name>
<feature type="compositionally biased region" description="Basic and acidic residues" evidence="1">
    <location>
        <begin position="77"/>
        <end position="89"/>
    </location>
</feature>
<gene>
    <name evidence="2" type="ORF">V7S43_012303</name>
</gene>